<reference evidence="2 3" key="1">
    <citation type="submission" date="2016-11" db="EMBL/GenBank/DDBJ databases">
        <title>The macronuclear genome of Stentor coeruleus: a giant cell with tiny introns.</title>
        <authorList>
            <person name="Slabodnick M."/>
            <person name="Ruby J.G."/>
            <person name="Reiff S.B."/>
            <person name="Swart E.C."/>
            <person name="Gosai S."/>
            <person name="Prabakaran S."/>
            <person name="Witkowska E."/>
            <person name="Larue G.E."/>
            <person name="Fisher S."/>
            <person name="Freeman R.M."/>
            <person name="Gunawardena J."/>
            <person name="Chu W."/>
            <person name="Stover N.A."/>
            <person name="Gregory B.D."/>
            <person name="Nowacki M."/>
            <person name="Derisi J."/>
            <person name="Roy S.W."/>
            <person name="Marshall W.F."/>
            <person name="Sood P."/>
        </authorList>
    </citation>
    <scope>NUCLEOTIDE SEQUENCE [LARGE SCALE GENOMIC DNA]</scope>
    <source>
        <strain evidence="2">WM001</strain>
    </source>
</reference>
<feature type="region of interest" description="Disordered" evidence="1">
    <location>
        <begin position="25"/>
        <end position="76"/>
    </location>
</feature>
<sequence>MKGVKMLEKTKQKTEEIKNEYIAKEMKSITFRPSTNSPGRRPKPPEQLLLEKGKKTLESLEKKRNERDKKTLDPCTFSPEINKNSKYVNTKNRKSPERFVNLYKDAQSIREKLIKKSNDLVKKDCPFEPNFELTRKKNNQLIKKSTVKDKKGCGYIINSYEKNKKHKQNLNHNIVCPGHKSEQMIQKIRKTRYEEIFNDLLPDTKGLITRETVYKAKLQPKLKDMIKPLIEEIEQNDEKLNFNDFCEAMEVLMKALSQGEKTELMRMPKNALNDVFDFAAYKQSNRANSSVGGFSKIFVDINS</sequence>
<dbReference type="OrthoDB" id="313506at2759"/>
<dbReference type="Proteomes" id="UP000187209">
    <property type="component" value="Unassembled WGS sequence"/>
</dbReference>
<accession>A0A1R2BAL4</accession>
<dbReference type="PANTHER" id="PTHR35381:SF1">
    <property type="entry name" value="EF-HAND DOMAIN-CONTAINING PROTEIN"/>
    <property type="match status" value="1"/>
</dbReference>
<dbReference type="InterPro" id="IPR011992">
    <property type="entry name" value="EF-hand-dom_pair"/>
</dbReference>
<evidence type="ECO:0000313" key="3">
    <source>
        <dbReference type="Proteomes" id="UP000187209"/>
    </source>
</evidence>
<dbReference type="SUPFAM" id="SSF47473">
    <property type="entry name" value="EF-hand"/>
    <property type="match status" value="1"/>
</dbReference>
<dbReference type="Gene3D" id="1.10.238.10">
    <property type="entry name" value="EF-hand"/>
    <property type="match status" value="1"/>
</dbReference>
<evidence type="ECO:0008006" key="4">
    <source>
        <dbReference type="Google" id="ProtNLM"/>
    </source>
</evidence>
<keyword evidence="3" id="KW-1185">Reference proteome</keyword>
<name>A0A1R2BAL4_9CILI</name>
<dbReference type="EMBL" id="MPUH01000793">
    <property type="protein sequence ID" value="OMJ73818.1"/>
    <property type="molecule type" value="Genomic_DNA"/>
</dbReference>
<evidence type="ECO:0000313" key="2">
    <source>
        <dbReference type="EMBL" id="OMJ73818.1"/>
    </source>
</evidence>
<proteinExistence type="predicted"/>
<feature type="compositionally biased region" description="Basic and acidic residues" evidence="1">
    <location>
        <begin position="49"/>
        <end position="72"/>
    </location>
</feature>
<dbReference type="AlphaFoldDB" id="A0A1R2BAL4"/>
<gene>
    <name evidence="2" type="ORF">SteCoe_27400</name>
</gene>
<organism evidence="2 3">
    <name type="scientific">Stentor coeruleus</name>
    <dbReference type="NCBI Taxonomy" id="5963"/>
    <lineage>
        <taxon>Eukaryota</taxon>
        <taxon>Sar</taxon>
        <taxon>Alveolata</taxon>
        <taxon>Ciliophora</taxon>
        <taxon>Postciliodesmatophora</taxon>
        <taxon>Heterotrichea</taxon>
        <taxon>Heterotrichida</taxon>
        <taxon>Stentoridae</taxon>
        <taxon>Stentor</taxon>
    </lineage>
</organism>
<comment type="caution">
    <text evidence="2">The sequence shown here is derived from an EMBL/GenBank/DDBJ whole genome shotgun (WGS) entry which is preliminary data.</text>
</comment>
<dbReference type="PANTHER" id="PTHR35381">
    <property type="entry name" value="EF-HAND DOMAIN-CONTAINING PROTEIN"/>
    <property type="match status" value="1"/>
</dbReference>
<evidence type="ECO:0000256" key="1">
    <source>
        <dbReference type="SAM" id="MobiDB-lite"/>
    </source>
</evidence>
<protein>
    <recommendedName>
        <fullName evidence="4">EF-hand domain-containing protein</fullName>
    </recommendedName>
</protein>